<protein>
    <submittedName>
        <fullName evidence="2">Sm domain-containing protein</fullName>
    </submittedName>
</protein>
<evidence type="ECO:0000259" key="1">
    <source>
        <dbReference type="SMART" id="SM00651"/>
    </source>
</evidence>
<dbReference type="GO" id="GO:0071254">
    <property type="term" value="C:cytoplasmic U snRNP body"/>
    <property type="evidence" value="ECO:0007669"/>
    <property type="project" value="TreeGrafter"/>
</dbReference>
<dbReference type="Pfam" id="PF01423">
    <property type="entry name" value="LSM"/>
    <property type="match status" value="1"/>
</dbReference>
<sequence length="126" mass="14280">MSAVAAASEKKRLESSCAAVLQGMSGKTVVVEMRDENYVIGTLESCDSQLNMRLQNVTLIRNFQKSQEAEYFVTGKHVRFVHFENRVHSEAAIRRCQKGVSAVKSKFQPNRRLDQKQFDGSRKIVD</sequence>
<evidence type="ECO:0000313" key="3">
    <source>
        <dbReference type="Proteomes" id="UP000005237"/>
    </source>
</evidence>
<dbReference type="InterPro" id="IPR010920">
    <property type="entry name" value="LSM_dom_sf"/>
</dbReference>
<evidence type="ECO:0000313" key="2">
    <source>
        <dbReference type="EnsemblMetazoa" id="CJA09504.1"/>
    </source>
</evidence>
<dbReference type="GO" id="GO:0071208">
    <property type="term" value="F:histone pre-mRNA DCP binding"/>
    <property type="evidence" value="ECO:0007669"/>
    <property type="project" value="TreeGrafter"/>
</dbReference>
<dbReference type="Gene3D" id="2.30.30.100">
    <property type="match status" value="1"/>
</dbReference>
<dbReference type="PANTHER" id="PTHR21196:SF1">
    <property type="entry name" value="U7 SNRNA-ASSOCIATED SM-LIKE PROTEIN LSM10"/>
    <property type="match status" value="1"/>
</dbReference>
<feature type="domain" description="Sm" evidence="1">
    <location>
        <begin position="19"/>
        <end position="83"/>
    </location>
</feature>
<accession>A0A8R1DRF4</accession>
<name>A0A8R1DRF4_CAEJA</name>
<reference evidence="3" key="1">
    <citation type="submission" date="2010-08" db="EMBL/GenBank/DDBJ databases">
        <authorList>
            <consortium name="Caenorhabditis japonica Sequencing Consortium"/>
            <person name="Wilson R.K."/>
        </authorList>
    </citation>
    <scope>NUCLEOTIDE SEQUENCE [LARGE SCALE GENOMIC DNA]</scope>
    <source>
        <strain evidence="3">DF5081</strain>
    </source>
</reference>
<dbReference type="SMART" id="SM00651">
    <property type="entry name" value="Sm"/>
    <property type="match status" value="1"/>
</dbReference>
<dbReference type="GO" id="GO:0006398">
    <property type="term" value="P:mRNA 3'-end processing by stem-loop binding and cleavage"/>
    <property type="evidence" value="ECO:0007669"/>
    <property type="project" value="TreeGrafter"/>
</dbReference>
<dbReference type="AlphaFoldDB" id="A0A8R1DRF4"/>
<dbReference type="EnsemblMetazoa" id="CJA09504.1">
    <property type="protein sequence ID" value="CJA09504.1"/>
    <property type="gene ID" value="WBGene00128709"/>
</dbReference>
<dbReference type="InterPro" id="IPR001163">
    <property type="entry name" value="Sm_dom_euk/arc"/>
</dbReference>
<dbReference type="SUPFAM" id="SSF50182">
    <property type="entry name" value="Sm-like ribonucleoproteins"/>
    <property type="match status" value="1"/>
</dbReference>
<dbReference type="GO" id="GO:0016604">
    <property type="term" value="C:nuclear body"/>
    <property type="evidence" value="ECO:0007669"/>
    <property type="project" value="TreeGrafter"/>
</dbReference>
<dbReference type="GO" id="GO:0071209">
    <property type="term" value="F:U7 snRNA binding"/>
    <property type="evidence" value="ECO:0007669"/>
    <property type="project" value="TreeGrafter"/>
</dbReference>
<organism evidence="2 3">
    <name type="scientific">Caenorhabditis japonica</name>
    <dbReference type="NCBI Taxonomy" id="281687"/>
    <lineage>
        <taxon>Eukaryota</taxon>
        <taxon>Metazoa</taxon>
        <taxon>Ecdysozoa</taxon>
        <taxon>Nematoda</taxon>
        <taxon>Chromadorea</taxon>
        <taxon>Rhabditida</taxon>
        <taxon>Rhabditina</taxon>
        <taxon>Rhabditomorpha</taxon>
        <taxon>Rhabditoidea</taxon>
        <taxon>Rhabditidae</taxon>
        <taxon>Peloderinae</taxon>
        <taxon>Caenorhabditis</taxon>
    </lineage>
</organism>
<dbReference type="PANTHER" id="PTHR21196">
    <property type="entry name" value="U7 SNRNA-ASSOCIATED SM-LIKE PROTEIN LSM10"/>
    <property type="match status" value="1"/>
</dbReference>
<dbReference type="InterPro" id="IPR052840">
    <property type="entry name" value="U7_snRNA_Sm-like"/>
</dbReference>
<dbReference type="Proteomes" id="UP000005237">
    <property type="component" value="Unassembled WGS sequence"/>
</dbReference>
<keyword evidence="3" id="KW-1185">Reference proteome</keyword>
<reference evidence="2" key="2">
    <citation type="submission" date="2022-06" db="UniProtKB">
        <authorList>
            <consortium name="EnsemblMetazoa"/>
        </authorList>
    </citation>
    <scope>IDENTIFICATION</scope>
    <source>
        <strain evidence="2">DF5081</strain>
    </source>
</reference>
<proteinExistence type="predicted"/>